<accession>A0A427YHF7</accession>
<keyword evidence="2" id="KW-1185">Reference proteome</keyword>
<dbReference type="OrthoDB" id="10307164at2759"/>
<evidence type="ECO:0000313" key="1">
    <source>
        <dbReference type="EMBL" id="RSH90581.1"/>
    </source>
</evidence>
<dbReference type="Proteomes" id="UP000279259">
    <property type="component" value="Unassembled WGS sequence"/>
</dbReference>
<proteinExistence type="predicted"/>
<dbReference type="AlphaFoldDB" id="A0A427YHF7"/>
<dbReference type="EMBL" id="RSCD01000010">
    <property type="protein sequence ID" value="RSH90581.1"/>
    <property type="molecule type" value="Genomic_DNA"/>
</dbReference>
<organism evidence="1 2">
    <name type="scientific">Saitozyma podzolica</name>
    <dbReference type="NCBI Taxonomy" id="1890683"/>
    <lineage>
        <taxon>Eukaryota</taxon>
        <taxon>Fungi</taxon>
        <taxon>Dikarya</taxon>
        <taxon>Basidiomycota</taxon>
        <taxon>Agaricomycotina</taxon>
        <taxon>Tremellomycetes</taxon>
        <taxon>Tremellales</taxon>
        <taxon>Trimorphomycetaceae</taxon>
        <taxon>Saitozyma</taxon>
    </lineage>
</organism>
<reference evidence="1 2" key="1">
    <citation type="submission" date="2018-11" db="EMBL/GenBank/DDBJ databases">
        <title>Genome sequence of Saitozyma podzolica DSM 27192.</title>
        <authorList>
            <person name="Aliyu H."/>
            <person name="Gorte O."/>
            <person name="Ochsenreither K."/>
        </authorList>
    </citation>
    <scope>NUCLEOTIDE SEQUENCE [LARGE SCALE GENOMIC DNA]</scope>
    <source>
        <strain evidence="1 2">DSM 27192</strain>
    </source>
</reference>
<name>A0A427YHF7_9TREE</name>
<evidence type="ECO:0000313" key="2">
    <source>
        <dbReference type="Proteomes" id="UP000279259"/>
    </source>
</evidence>
<comment type="caution">
    <text evidence="1">The sequence shown here is derived from an EMBL/GenBank/DDBJ whole genome shotgun (WGS) entry which is preliminary data.</text>
</comment>
<gene>
    <name evidence="1" type="ORF">EHS25_001186</name>
</gene>
<sequence>MSYAETLEMCSTLESAGTASLSDDNAGVDKSVGEAPLMLHDTLKQSSTEEVFSDLGLGSEVRKGLVKLLSKGGCSDTVTGETRTKLESDLGTVSDDKS</sequence>
<protein>
    <submittedName>
        <fullName evidence="1">Uncharacterized protein</fullName>
    </submittedName>
</protein>